<accession>A0A285PI58</accession>
<dbReference type="AlphaFoldDB" id="A0A285PI58"/>
<protein>
    <submittedName>
        <fullName evidence="1">Uncharacterized protein</fullName>
    </submittedName>
</protein>
<keyword evidence="2" id="KW-1185">Reference proteome</keyword>
<dbReference type="Proteomes" id="UP000219439">
    <property type="component" value="Unassembled WGS sequence"/>
</dbReference>
<reference evidence="1 2" key="1">
    <citation type="submission" date="2017-09" db="EMBL/GenBank/DDBJ databases">
        <authorList>
            <person name="Ehlers B."/>
            <person name="Leendertz F.H."/>
        </authorList>
    </citation>
    <scope>NUCLEOTIDE SEQUENCE [LARGE SCALE GENOMIC DNA]</scope>
    <source>
        <strain evidence="1 2">DSM 18289</strain>
    </source>
</reference>
<dbReference type="EMBL" id="OBEL01000008">
    <property type="protein sequence ID" value="SNZ21405.1"/>
    <property type="molecule type" value="Genomic_DNA"/>
</dbReference>
<gene>
    <name evidence="1" type="ORF">SAMN06265368_4525</name>
</gene>
<name>A0A285PI58_9HYPH</name>
<evidence type="ECO:0000313" key="2">
    <source>
        <dbReference type="Proteomes" id="UP000219439"/>
    </source>
</evidence>
<evidence type="ECO:0000313" key="1">
    <source>
        <dbReference type="EMBL" id="SNZ21405.1"/>
    </source>
</evidence>
<organism evidence="1 2">
    <name type="scientific">Cohaesibacter gelatinilyticus</name>
    <dbReference type="NCBI Taxonomy" id="372072"/>
    <lineage>
        <taxon>Bacteria</taxon>
        <taxon>Pseudomonadati</taxon>
        <taxon>Pseudomonadota</taxon>
        <taxon>Alphaproteobacteria</taxon>
        <taxon>Hyphomicrobiales</taxon>
        <taxon>Cohaesibacteraceae</taxon>
    </lineage>
</organism>
<sequence length="57" mass="6174">MILAADQGLKPGLRLVLLPMAFLNRGNPFVRVLIFEGYSIVETLFANTRADAKTPGG</sequence>
<proteinExistence type="predicted"/>